<reference evidence="2 3" key="1">
    <citation type="journal article" date="2017" name="Mol. Ecol.">
        <title>Comparative and population genomic landscape of Phellinus noxius: A hypervariable fungus causing root rot in trees.</title>
        <authorList>
            <person name="Chung C.L."/>
            <person name="Lee T.J."/>
            <person name="Akiba M."/>
            <person name="Lee H.H."/>
            <person name="Kuo T.H."/>
            <person name="Liu D."/>
            <person name="Ke H.M."/>
            <person name="Yokoi T."/>
            <person name="Roa M.B."/>
            <person name="Lu M.J."/>
            <person name="Chang Y.Y."/>
            <person name="Ann P.J."/>
            <person name="Tsai J.N."/>
            <person name="Chen C.Y."/>
            <person name="Tzean S.S."/>
            <person name="Ota Y."/>
            <person name="Hattori T."/>
            <person name="Sahashi N."/>
            <person name="Liou R.F."/>
            <person name="Kikuchi T."/>
            <person name="Tsai I.J."/>
        </authorList>
    </citation>
    <scope>NUCLEOTIDE SEQUENCE [LARGE SCALE GENOMIC DNA]</scope>
    <source>
        <strain evidence="2 3">FFPRI411160</strain>
    </source>
</reference>
<dbReference type="InterPro" id="IPR045340">
    <property type="entry name" value="DUF6533"/>
</dbReference>
<dbReference type="Pfam" id="PF20151">
    <property type="entry name" value="DUF6533"/>
    <property type="match status" value="1"/>
</dbReference>
<dbReference type="EMBL" id="NBII01000002">
    <property type="protein sequence ID" value="PAV22825.1"/>
    <property type="molecule type" value="Genomic_DNA"/>
</dbReference>
<dbReference type="InParanoid" id="A0A286UTN1"/>
<comment type="caution">
    <text evidence="2">The sequence shown here is derived from an EMBL/GenBank/DDBJ whole genome shotgun (WGS) entry which is preliminary data.</text>
</comment>
<evidence type="ECO:0000259" key="1">
    <source>
        <dbReference type="Pfam" id="PF20151"/>
    </source>
</evidence>
<protein>
    <recommendedName>
        <fullName evidence="1">DUF6533 domain-containing protein</fullName>
    </recommendedName>
</protein>
<dbReference type="OrthoDB" id="3354157at2759"/>
<name>A0A286UTN1_9AGAM</name>
<gene>
    <name evidence="2" type="ORF">PNOK_0278200</name>
</gene>
<accession>A0A286UTN1</accession>
<dbReference type="AlphaFoldDB" id="A0A286UTN1"/>
<dbReference type="Proteomes" id="UP000217199">
    <property type="component" value="Unassembled WGS sequence"/>
</dbReference>
<keyword evidence="3" id="KW-1185">Reference proteome</keyword>
<organism evidence="2 3">
    <name type="scientific">Pyrrhoderma noxium</name>
    <dbReference type="NCBI Taxonomy" id="2282107"/>
    <lineage>
        <taxon>Eukaryota</taxon>
        <taxon>Fungi</taxon>
        <taxon>Dikarya</taxon>
        <taxon>Basidiomycota</taxon>
        <taxon>Agaricomycotina</taxon>
        <taxon>Agaricomycetes</taxon>
        <taxon>Hymenochaetales</taxon>
        <taxon>Hymenochaetaceae</taxon>
        <taxon>Pyrrhoderma</taxon>
    </lineage>
</organism>
<evidence type="ECO:0000313" key="2">
    <source>
        <dbReference type="EMBL" id="PAV22825.1"/>
    </source>
</evidence>
<feature type="domain" description="DUF6533" evidence="1">
    <location>
        <begin position="2"/>
        <end position="40"/>
    </location>
</feature>
<proteinExistence type="predicted"/>
<evidence type="ECO:0000313" key="3">
    <source>
        <dbReference type="Proteomes" id="UP000217199"/>
    </source>
</evidence>
<sequence length="135" mass="16011">MTLMLWDIIVTFSQEVNTVWITPMSMGKLIFFANRYIPPILFSFDLYYQLHPSPSVEVRQYKYLFFAFIITNTFLCHRINRSTSFASMHLCLLMYLEYSLCLWSNSFLSCAHMLFTTTKSYLPFYPSFASLQELL</sequence>